<name>A0A4D4JF75_9PSEU</name>
<dbReference type="InterPro" id="IPR017896">
    <property type="entry name" value="4Fe4S_Fe-S-bd"/>
</dbReference>
<evidence type="ECO:0000313" key="8">
    <source>
        <dbReference type="EMBL" id="GDY32523.1"/>
    </source>
</evidence>
<comment type="caution">
    <text evidence="8">The sequence shown here is derived from an EMBL/GenBank/DDBJ whole genome shotgun (WGS) entry which is preliminary data.</text>
</comment>
<keyword evidence="3" id="KW-0677">Repeat</keyword>
<dbReference type="GO" id="GO:0046872">
    <property type="term" value="F:metal ion binding"/>
    <property type="evidence" value="ECO:0007669"/>
    <property type="project" value="UniProtKB-KW"/>
</dbReference>
<dbReference type="EMBL" id="BJFL01000025">
    <property type="protein sequence ID" value="GDY32523.1"/>
    <property type="molecule type" value="Genomic_DNA"/>
</dbReference>
<dbReference type="PROSITE" id="PS00198">
    <property type="entry name" value="4FE4S_FER_1"/>
    <property type="match status" value="1"/>
</dbReference>
<dbReference type="Pfam" id="PF13183">
    <property type="entry name" value="Fer4_8"/>
    <property type="match status" value="1"/>
</dbReference>
<feature type="domain" description="4Fe-4S ferredoxin-type" evidence="7">
    <location>
        <begin position="96"/>
        <end position="120"/>
    </location>
</feature>
<dbReference type="PANTHER" id="PTHR32479">
    <property type="entry name" value="GLYCOLATE OXIDASE IRON-SULFUR SUBUNIT"/>
    <property type="match status" value="1"/>
</dbReference>
<accession>A0A4D4JF75</accession>
<dbReference type="InterPro" id="IPR012257">
    <property type="entry name" value="Glc_ox_4Fe-4S"/>
</dbReference>
<dbReference type="InterPro" id="IPR009051">
    <property type="entry name" value="Helical_ferredxn"/>
</dbReference>
<feature type="compositionally biased region" description="Low complexity" evidence="6">
    <location>
        <begin position="13"/>
        <end position="40"/>
    </location>
</feature>
<organism evidence="8 9">
    <name type="scientific">Gandjariella thermophila</name>
    <dbReference type="NCBI Taxonomy" id="1931992"/>
    <lineage>
        <taxon>Bacteria</taxon>
        <taxon>Bacillati</taxon>
        <taxon>Actinomycetota</taxon>
        <taxon>Actinomycetes</taxon>
        <taxon>Pseudonocardiales</taxon>
        <taxon>Pseudonocardiaceae</taxon>
        <taxon>Gandjariella</taxon>
    </lineage>
</organism>
<dbReference type="GO" id="GO:0051539">
    <property type="term" value="F:4 iron, 4 sulfur cluster binding"/>
    <property type="evidence" value="ECO:0007669"/>
    <property type="project" value="UniProtKB-KW"/>
</dbReference>
<proteinExistence type="predicted"/>
<evidence type="ECO:0000256" key="3">
    <source>
        <dbReference type="ARBA" id="ARBA00022737"/>
    </source>
</evidence>
<feature type="domain" description="4Fe-4S ferredoxin-type" evidence="7">
    <location>
        <begin position="45"/>
        <end position="76"/>
    </location>
</feature>
<sequence length="489" mass="53058">MTAERNPGADAQKAGPKTIGPKTGGPPAAGAAANAARSAGFDATRPPERDLIDDCVHCGFCLPTCPTYQLWGEEMDSPRGRIYLMDLAERGEIGLDGPFTEHIDACLGCMACVTSCPSGVRYNRLLEATRPQIERNVRRTWPDRLFRDAIFALFPYRRRLRAAAVLGVAYRKMRVPRLLARTGIARRLPARMRAAEELLPPVRLRDAFAALPRRTGPPGTAAPRRRVAMLSGCVQDVFFHQANLATIRVLAAEGCEVLVPRAQGCCGALGLHAGREPHAAARAKRTIETFGDLPVDHIVVNVAGCGSSMKEYADLLADDPEWAERARRFSAKVRDVTELLAELLDEDGPAAPRHPIRARVAYHDACHLRHAQGIREQPRAVLRSIPELELVDLPEAEICCGSAGIYNLVQPEAAAELGRRKADNIRAVRPDALVTANPGCLLQVGRYLGDELPLIHPVELLDAAIRGVDIPHGPPPAQGAAVSRKSSSR</sequence>
<dbReference type="SUPFAM" id="SSF54862">
    <property type="entry name" value="4Fe-4S ferredoxins"/>
    <property type="match status" value="1"/>
</dbReference>
<evidence type="ECO:0000256" key="2">
    <source>
        <dbReference type="ARBA" id="ARBA00022723"/>
    </source>
</evidence>
<dbReference type="Pfam" id="PF02754">
    <property type="entry name" value="CCG"/>
    <property type="match status" value="2"/>
</dbReference>
<feature type="region of interest" description="Disordered" evidence="6">
    <location>
        <begin position="1"/>
        <end position="43"/>
    </location>
</feature>
<evidence type="ECO:0000259" key="7">
    <source>
        <dbReference type="PROSITE" id="PS51379"/>
    </source>
</evidence>
<dbReference type="AlphaFoldDB" id="A0A4D4JF75"/>
<reference evidence="9" key="1">
    <citation type="submission" date="2019-04" db="EMBL/GenBank/DDBJ databases">
        <title>Draft genome sequence of Pseudonocardiaceae bacterium SL3-2-4.</title>
        <authorList>
            <person name="Ningsih F."/>
            <person name="Yokota A."/>
            <person name="Sakai Y."/>
            <person name="Nanatani K."/>
            <person name="Yabe S."/>
            <person name="Oetari A."/>
            <person name="Sjamsuridzal W."/>
        </authorList>
    </citation>
    <scope>NUCLEOTIDE SEQUENCE [LARGE SCALE GENOMIC DNA]</scope>
    <source>
        <strain evidence="9">SL3-2-4</strain>
    </source>
</reference>
<keyword evidence="1" id="KW-0004">4Fe-4S</keyword>
<dbReference type="PANTHER" id="PTHR32479:SF17">
    <property type="entry name" value="GLYCOLATE OXIDASE IRON-SULFUR SUBUNIT"/>
    <property type="match status" value="1"/>
</dbReference>
<keyword evidence="9" id="KW-1185">Reference proteome</keyword>
<evidence type="ECO:0000313" key="9">
    <source>
        <dbReference type="Proteomes" id="UP000298860"/>
    </source>
</evidence>
<keyword evidence="5" id="KW-0411">Iron-sulfur</keyword>
<dbReference type="InterPro" id="IPR017900">
    <property type="entry name" value="4Fe4S_Fe_S_CS"/>
</dbReference>
<dbReference type="Proteomes" id="UP000298860">
    <property type="component" value="Unassembled WGS sequence"/>
</dbReference>
<dbReference type="PROSITE" id="PS51379">
    <property type="entry name" value="4FE4S_FER_2"/>
    <property type="match status" value="2"/>
</dbReference>
<keyword evidence="2" id="KW-0479">Metal-binding</keyword>
<dbReference type="Gene3D" id="1.10.1060.10">
    <property type="entry name" value="Alpha-helical ferredoxin"/>
    <property type="match status" value="1"/>
</dbReference>
<gene>
    <name evidence="8" type="primary">glcF</name>
    <name evidence="8" type="ORF">GTS_41560</name>
</gene>
<dbReference type="PIRSF" id="PIRSF000139">
    <property type="entry name" value="Glc_ox_4Fe-4S"/>
    <property type="match status" value="1"/>
</dbReference>
<evidence type="ECO:0000256" key="6">
    <source>
        <dbReference type="SAM" id="MobiDB-lite"/>
    </source>
</evidence>
<evidence type="ECO:0000256" key="1">
    <source>
        <dbReference type="ARBA" id="ARBA00022485"/>
    </source>
</evidence>
<keyword evidence="4" id="KW-0408">Iron</keyword>
<dbReference type="GO" id="GO:0016491">
    <property type="term" value="F:oxidoreductase activity"/>
    <property type="evidence" value="ECO:0007669"/>
    <property type="project" value="UniProtKB-ARBA"/>
</dbReference>
<dbReference type="InterPro" id="IPR004017">
    <property type="entry name" value="Cys_rich_dom"/>
</dbReference>
<protein>
    <submittedName>
        <fullName evidence="8">Glycolate oxidase iron-sulfur subunit</fullName>
    </submittedName>
</protein>
<evidence type="ECO:0000256" key="4">
    <source>
        <dbReference type="ARBA" id="ARBA00023004"/>
    </source>
</evidence>
<evidence type="ECO:0000256" key="5">
    <source>
        <dbReference type="ARBA" id="ARBA00023014"/>
    </source>
</evidence>